<accession>A0ACB9NY92</accession>
<dbReference type="EMBL" id="CM042886">
    <property type="protein sequence ID" value="KAI4341287.1"/>
    <property type="molecule type" value="Genomic_DNA"/>
</dbReference>
<organism evidence="1 2">
    <name type="scientific">Melastoma candidum</name>
    <dbReference type="NCBI Taxonomy" id="119954"/>
    <lineage>
        <taxon>Eukaryota</taxon>
        <taxon>Viridiplantae</taxon>
        <taxon>Streptophyta</taxon>
        <taxon>Embryophyta</taxon>
        <taxon>Tracheophyta</taxon>
        <taxon>Spermatophyta</taxon>
        <taxon>Magnoliopsida</taxon>
        <taxon>eudicotyledons</taxon>
        <taxon>Gunneridae</taxon>
        <taxon>Pentapetalae</taxon>
        <taxon>rosids</taxon>
        <taxon>malvids</taxon>
        <taxon>Myrtales</taxon>
        <taxon>Melastomataceae</taxon>
        <taxon>Melastomatoideae</taxon>
        <taxon>Melastomateae</taxon>
        <taxon>Melastoma</taxon>
    </lineage>
</organism>
<sequence>MDPFDYIAVVGANSPSSTLSSSASSIAKPPPNDRLLADAGYKGPSSNLPHLAYRLELVDSYTSPVKSLSLSPSALIPPSLMIFRLYHSMHTRMPTTIPLTSPPGWTSFSPNSLDPDVAAQLGCWSSTGPPGAFAQQNPNGAAAAPQMASLTALEEDSGIGLVHMLMSCAERVHSGEFQVATTLLDEM</sequence>
<gene>
    <name evidence="1" type="ORF">MLD38_026027</name>
</gene>
<protein>
    <submittedName>
        <fullName evidence="1">Uncharacterized protein</fullName>
    </submittedName>
</protein>
<keyword evidence="2" id="KW-1185">Reference proteome</keyword>
<name>A0ACB9NY92_9MYRT</name>
<evidence type="ECO:0000313" key="2">
    <source>
        <dbReference type="Proteomes" id="UP001057402"/>
    </source>
</evidence>
<dbReference type="Proteomes" id="UP001057402">
    <property type="component" value="Chromosome 7"/>
</dbReference>
<comment type="caution">
    <text evidence="1">The sequence shown here is derived from an EMBL/GenBank/DDBJ whole genome shotgun (WGS) entry which is preliminary data.</text>
</comment>
<proteinExistence type="predicted"/>
<evidence type="ECO:0000313" key="1">
    <source>
        <dbReference type="EMBL" id="KAI4341287.1"/>
    </source>
</evidence>
<reference evidence="2" key="1">
    <citation type="journal article" date="2023" name="Front. Plant Sci.">
        <title>Chromosomal-level genome assembly of Melastoma candidum provides insights into trichome evolution.</title>
        <authorList>
            <person name="Zhong Y."/>
            <person name="Wu W."/>
            <person name="Sun C."/>
            <person name="Zou P."/>
            <person name="Liu Y."/>
            <person name="Dai S."/>
            <person name="Zhou R."/>
        </authorList>
    </citation>
    <scope>NUCLEOTIDE SEQUENCE [LARGE SCALE GENOMIC DNA]</scope>
</reference>